<evidence type="ECO:0000256" key="2">
    <source>
        <dbReference type="ARBA" id="ARBA00022741"/>
    </source>
</evidence>
<evidence type="ECO:0000256" key="3">
    <source>
        <dbReference type="ARBA" id="ARBA00022840"/>
    </source>
</evidence>
<dbReference type="EC" id="6.3.3.2" evidence="4"/>
<keyword evidence="2 4" id="KW-0547">Nucleotide-binding</keyword>
<evidence type="ECO:0000256" key="5">
    <source>
        <dbReference type="SAM" id="MobiDB-lite"/>
    </source>
</evidence>
<comment type="catalytic activity">
    <reaction evidence="4">
        <text>(6S)-5-formyl-5,6,7,8-tetrahydrofolate + ATP = (6R)-5,10-methenyltetrahydrofolate + ADP + phosphate</text>
        <dbReference type="Rhea" id="RHEA:10488"/>
        <dbReference type="ChEBI" id="CHEBI:30616"/>
        <dbReference type="ChEBI" id="CHEBI:43474"/>
        <dbReference type="ChEBI" id="CHEBI:57455"/>
        <dbReference type="ChEBI" id="CHEBI:57457"/>
        <dbReference type="ChEBI" id="CHEBI:456216"/>
        <dbReference type="EC" id="6.3.3.2"/>
    </reaction>
</comment>
<dbReference type="PANTHER" id="PTHR23407">
    <property type="entry name" value="ATPASE INHIBITOR/5-FORMYLTETRAHYDROFOLATE CYCLO-LIGASE"/>
    <property type="match status" value="1"/>
</dbReference>
<name>A0ABZ0HDD0_TRISK</name>
<feature type="region of interest" description="Disordered" evidence="5">
    <location>
        <begin position="1"/>
        <end position="20"/>
    </location>
</feature>
<dbReference type="Pfam" id="PF01812">
    <property type="entry name" value="5-FTHF_cyc-lig"/>
    <property type="match status" value="1"/>
</dbReference>
<dbReference type="GO" id="GO:0030272">
    <property type="term" value="F:5-formyltetrahydrofolate cyclo-ligase activity"/>
    <property type="evidence" value="ECO:0007669"/>
    <property type="project" value="UniProtKB-EC"/>
</dbReference>
<accession>A0ABZ0HDD0</accession>
<keyword evidence="3 4" id="KW-0067">ATP-binding</keyword>
<reference evidence="6 7" key="1">
    <citation type="submission" date="2023-10" db="EMBL/GenBank/DDBJ databases">
        <title>Eight complete genome sequences of bacteria isolated from laboratory stock of Giant Kelp gametophytes.</title>
        <authorList>
            <person name="Tolentino B."/>
            <person name="Nuzhdin S."/>
        </authorList>
    </citation>
    <scope>NUCLEOTIDE SEQUENCE [LARGE SCALE GENOMIC DNA]</scope>
    <source>
        <strain evidence="6 7">LC.270.F.C4</strain>
    </source>
</reference>
<gene>
    <name evidence="6" type="ORF">R1T40_18135</name>
</gene>
<keyword evidence="4" id="KW-0460">Magnesium</keyword>
<dbReference type="Proteomes" id="UP001302666">
    <property type="component" value="Chromosome"/>
</dbReference>
<keyword evidence="4" id="KW-0479">Metal-binding</keyword>
<dbReference type="RefSeq" id="WP_317385111.1">
    <property type="nucleotide sequence ID" value="NZ_CP136704.1"/>
</dbReference>
<keyword evidence="6" id="KW-0436">Ligase</keyword>
<dbReference type="EMBL" id="CP136704">
    <property type="protein sequence ID" value="WOI32833.1"/>
    <property type="molecule type" value="Genomic_DNA"/>
</dbReference>
<evidence type="ECO:0000313" key="6">
    <source>
        <dbReference type="EMBL" id="WOI32833.1"/>
    </source>
</evidence>
<dbReference type="Gene3D" id="3.40.50.10420">
    <property type="entry name" value="NagB/RpiA/CoA transferase-like"/>
    <property type="match status" value="1"/>
</dbReference>
<evidence type="ECO:0000256" key="4">
    <source>
        <dbReference type="RuleBase" id="RU361279"/>
    </source>
</evidence>
<evidence type="ECO:0000313" key="7">
    <source>
        <dbReference type="Proteomes" id="UP001302666"/>
    </source>
</evidence>
<proteinExistence type="inferred from homology"/>
<dbReference type="InterPro" id="IPR037171">
    <property type="entry name" value="NagB/RpiA_transferase-like"/>
</dbReference>
<dbReference type="InterPro" id="IPR002698">
    <property type="entry name" value="FTHF_cligase"/>
</dbReference>
<dbReference type="PANTHER" id="PTHR23407:SF1">
    <property type="entry name" value="5-FORMYLTETRAHYDROFOLATE CYCLO-LIGASE"/>
    <property type="match status" value="1"/>
</dbReference>
<comment type="cofactor">
    <cofactor evidence="4">
        <name>Mg(2+)</name>
        <dbReference type="ChEBI" id="CHEBI:18420"/>
    </cofactor>
</comment>
<keyword evidence="7" id="KW-1185">Reference proteome</keyword>
<comment type="similarity">
    <text evidence="1 4">Belongs to the 5-formyltetrahydrofolate cyclo-ligase family.</text>
</comment>
<evidence type="ECO:0000256" key="1">
    <source>
        <dbReference type="ARBA" id="ARBA00010638"/>
    </source>
</evidence>
<dbReference type="NCBIfam" id="TIGR02727">
    <property type="entry name" value="MTHFS_bact"/>
    <property type="match status" value="1"/>
</dbReference>
<dbReference type="InterPro" id="IPR024185">
    <property type="entry name" value="FTHF_cligase-like_sf"/>
</dbReference>
<organism evidence="6 7">
    <name type="scientific">Tritonibacter scottomollicae</name>
    <name type="common">Epibacterium scottomollicae</name>
    <dbReference type="NCBI Taxonomy" id="483013"/>
    <lineage>
        <taxon>Bacteria</taxon>
        <taxon>Pseudomonadati</taxon>
        <taxon>Pseudomonadota</taxon>
        <taxon>Alphaproteobacteria</taxon>
        <taxon>Rhodobacterales</taxon>
        <taxon>Paracoccaceae</taxon>
        <taxon>Tritonibacter</taxon>
    </lineage>
</organism>
<dbReference type="SUPFAM" id="SSF100950">
    <property type="entry name" value="NagB/RpiA/CoA transferase-like"/>
    <property type="match status" value="1"/>
</dbReference>
<protein>
    <recommendedName>
        <fullName evidence="4">5-formyltetrahydrofolate cyclo-ligase</fullName>
        <ecNumber evidence="4">6.3.3.2</ecNumber>
    </recommendedName>
</protein>
<feature type="compositionally biased region" description="Basic and acidic residues" evidence="5">
    <location>
        <begin position="1"/>
        <end position="12"/>
    </location>
</feature>
<sequence>MGDTDREHKETAHYSSPPCASSELEVDHLWHPAGPPTQAQDVPSWRRAERQRLRGLRMAISATERHMLAVQLAQHLQQLLARHMEGTRTPVVSAYWPIKGELDLRPLMTELYNAGTEIALPVVETRAAPLVFRRWTPATRMVRGDWNIPVPPADAPEQTPDILLAPCVGWSADGYRLGYGGGYFDRTLASLNSAPIVIGIGLLQSRIATIHPQPHDIRLDMIMTEQGVANT</sequence>